<dbReference type="PRINTS" id="PR00792">
    <property type="entry name" value="PEPSIN"/>
</dbReference>
<comment type="similarity">
    <text evidence="1">Belongs to the peptidase A1 family.</text>
</comment>
<reference evidence="6 7" key="1">
    <citation type="submission" date="2015-10" db="EMBL/GenBank/DDBJ databases">
        <title>Full genome of DAOMC 229536 Phialocephala scopiformis, a fungal endophyte of spruce producing the potent anti-insectan compound rugulosin.</title>
        <authorList>
            <consortium name="DOE Joint Genome Institute"/>
            <person name="Walker A.K."/>
            <person name="Frasz S.L."/>
            <person name="Seifert K.A."/>
            <person name="Miller J.D."/>
            <person name="Mondo S.J."/>
            <person name="Labutti K."/>
            <person name="Lipzen A."/>
            <person name="Dockter R."/>
            <person name="Kennedy M."/>
            <person name="Grigoriev I.V."/>
            <person name="Spatafora J.W."/>
        </authorList>
    </citation>
    <scope>NUCLEOTIDE SEQUENCE [LARGE SCALE GENOMIC DNA]</scope>
    <source>
        <strain evidence="6 7">CBS 120377</strain>
    </source>
</reference>
<feature type="transmembrane region" description="Helical" evidence="3">
    <location>
        <begin position="446"/>
        <end position="469"/>
    </location>
</feature>
<dbReference type="PROSITE" id="PS51767">
    <property type="entry name" value="PEPTIDASE_A1"/>
    <property type="match status" value="1"/>
</dbReference>
<evidence type="ECO:0000256" key="2">
    <source>
        <dbReference type="SAM" id="MobiDB-lite"/>
    </source>
</evidence>
<dbReference type="GO" id="GO:0006508">
    <property type="term" value="P:proteolysis"/>
    <property type="evidence" value="ECO:0007669"/>
    <property type="project" value="UniProtKB-KW"/>
</dbReference>
<dbReference type="PANTHER" id="PTHR47966">
    <property type="entry name" value="BETA-SITE APP-CLEAVING ENZYME, ISOFORM A-RELATED"/>
    <property type="match status" value="1"/>
</dbReference>
<keyword evidence="6" id="KW-0378">Hydrolase</keyword>
<dbReference type="GO" id="GO:0000324">
    <property type="term" value="C:fungal-type vacuole"/>
    <property type="evidence" value="ECO:0007669"/>
    <property type="project" value="TreeGrafter"/>
</dbReference>
<dbReference type="InParanoid" id="A0A132B4E2"/>
<dbReference type="Proteomes" id="UP000070700">
    <property type="component" value="Unassembled WGS sequence"/>
</dbReference>
<evidence type="ECO:0000256" key="3">
    <source>
        <dbReference type="SAM" id="Phobius"/>
    </source>
</evidence>
<feature type="compositionally biased region" description="Low complexity" evidence="2">
    <location>
        <begin position="640"/>
        <end position="655"/>
    </location>
</feature>
<dbReference type="PANTHER" id="PTHR47966:SF51">
    <property type="entry name" value="BETA-SITE APP-CLEAVING ENZYME, ISOFORM A-RELATED"/>
    <property type="match status" value="1"/>
</dbReference>
<dbReference type="Gene3D" id="2.40.70.10">
    <property type="entry name" value="Acid Proteases"/>
    <property type="match status" value="2"/>
</dbReference>
<organism evidence="6 7">
    <name type="scientific">Mollisia scopiformis</name>
    <name type="common">Conifer needle endophyte fungus</name>
    <name type="synonym">Phialocephala scopiformis</name>
    <dbReference type="NCBI Taxonomy" id="149040"/>
    <lineage>
        <taxon>Eukaryota</taxon>
        <taxon>Fungi</taxon>
        <taxon>Dikarya</taxon>
        <taxon>Ascomycota</taxon>
        <taxon>Pezizomycotina</taxon>
        <taxon>Leotiomycetes</taxon>
        <taxon>Helotiales</taxon>
        <taxon>Mollisiaceae</taxon>
        <taxon>Mollisia</taxon>
    </lineage>
</organism>
<dbReference type="SUPFAM" id="SSF50630">
    <property type="entry name" value="Acid proteases"/>
    <property type="match status" value="1"/>
</dbReference>
<dbReference type="InterPro" id="IPR001461">
    <property type="entry name" value="Aspartic_peptidase_A1"/>
</dbReference>
<dbReference type="InterPro" id="IPR021109">
    <property type="entry name" value="Peptidase_aspartic_dom_sf"/>
</dbReference>
<dbReference type="InterPro" id="IPR034164">
    <property type="entry name" value="Pepsin-like_dom"/>
</dbReference>
<evidence type="ECO:0000256" key="1">
    <source>
        <dbReference type="ARBA" id="ARBA00007447"/>
    </source>
</evidence>
<feature type="domain" description="Peptidase A1" evidence="5">
    <location>
        <begin position="46"/>
        <end position="405"/>
    </location>
</feature>
<feature type="compositionally biased region" description="Basic and acidic residues" evidence="2">
    <location>
        <begin position="812"/>
        <end position="827"/>
    </location>
</feature>
<dbReference type="OrthoDB" id="4074350at2759"/>
<keyword evidence="3" id="KW-0812">Transmembrane</keyword>
<proteinExistence type="inferred from homology"/>
<dbReference type="Pfam" id="PF00026">
    <property type="entry name" value="Asp"/>
    <property type="match status" value="1"/>
</dbReference>
<sequence length="827" mass="88327">MSSVSWWLRIGGAFAFLVRCTSGGKTPTALSVVPSLNWYGDDGTWSAISLRVGTPQQWIDVMVSTVSSETWVVGTGACAANDSLCITSRGGHLFDPLESSTWHNEGFFGFSADTQLGNKGYGWYGLDDLTFGSTGVTVSQSIIGSFNGSGPLDTTQYMLGLFGLGVSIAQFNNDDPLPALNALVERNGVIPSHSYGFTAGAHYQQKGEPISLTLGGYDANRFVPHNVTFSLNPDMNAQASINSIFVQSGAGKSNLTIPRQLLQPSDRVSAIIDSSTPFLWLPGAVCDRFAQALGLTYNDTLNLYTYDGNASQHDVLVNSGLSFTFSLSDLSSSPAAVNITLPFQAFDLQLTYPAIPNSTYGDPDATKNYFPLRRAIDDSQYTIGRAFLQEAYLITDFERNIFSVHQAVHTANPLGNTSIVSIYQPADSTFTSPGGSRSKSKLPKGAIIGIAVGGAVLVALLVFLVFFLYRRRQQRKAESGDEKGPTTQPRSLLSRILCRDEPSTLHEAGGSSAYPTEVAADASHERFELPAPLGPAELDSEAGTTFDGTTEAGNSTQDSVNLSAYERARRKLERAQIAAAQAQAQISQQNYPVEKSDADVSHVAHYRAPDTPSSDEPLVSPIVPENGNGWGSLAVGGSSGQPSPVSPGFHSSPVSPVGPPPTYRRFNLDPANVVYAGRLPDNVQLPSVVPRIIGPDGRTVRTLASQEEEAEDDANSSLGSQYTVEEQDLYGSGDTNIVSPIPSTSSGSGSDPAASTVSRSSGSGGSREPIIREGVEVQESVPTTDTLDPYSSRRRLQGDDFVHVPQPAENRFSWEEDRISGREEGSL</sequence>
<keyword evidence="7" id="KW-1185">Reference proteome</keyword>
<feature type="region of interest" description="Disordered" evidence="2">
    <location>
        <begin position="607"/>
        <end position="658"/>
    </location>
</feature>
<evidence type="ECO:0000313" key="6">
    <source>
        <dbReference type="EMBL" id="KUJ06879.1"/>
    </source>
</evidence>
<feature type="chain" id="PRO_5007287849" evidence="4">
    <location>
        <begin position="24"/>
        <end position="827"/>
    </location>
</feature>
<gene>
    <name evidence="6" type="ORF">LY89DRAFT_743516</name>
</gene>
<keyword evidence="3" id="KW-1133">Transmembrane helix</keyword>
<dbReference type="GO" id="GO:0004190">
    <property type="term" value="F:aspartic-type endopeptidase activity"/>
    <property type="evidence" value="ECO:0007669"/>
    <property type="project" value="InterPro"/>
</dbReference>
<evidence type="ECO:0000313" key="7">
    <source>
        <dbReference type="Proteomes" id="UP000070700"/>
    </source>
</evidence>
<feature type="region of interest" description="Disordered" evidence="2">
    <location>
        <begin position="533"/>
        <end position="558"/>
    </location>
</feature>
<name>A0A132B4E2_MOLSC</name>
<dbReference type="GeneID" id="28830685"/>
<dbReference type="RefSeq" id="XP_018061234.1">
    <property type="nucleotide sequence ID" value="XM_018220959.1"/>
</dbReference>
<keyword evidence="3" id="KW-0472">Membrane</keyword>
<protein>
    <submittedName>
        <fullName evidence="6">Acid protease</fullName>
    </submittedName>
</protein>
<keyword evidence="4" id="KW-0732">Signal</keyword>
<feature type="compositionally biased region" description="Polar residues" evidence="2">
    <location>
        <begin position="542"/>
        <end position="558"/>
    </location>
</feature>
<evidence type="ECO:0000259" key="5">
    <source>
        <dbReference type="PROSITE" id="PS51767"/>
    </source>
</evidence>
<dbReference type="AlphaFoldDB" id="A0A132B4E2"/>
<feature type="region of interest" description="Disordered" evidence="2">
    <location>
        <begin position="731"/>
        <end position="827"/>
    </location>
</feature>
<dbReference type="KEGG" id="psco:LY89DRAFT_743516"/>
<keyword evidence="6" id="KW-0645">Protease</keyword>
<dbReference type="InterPro" id="IPR033121">
    <property type="entry name" value="PEPTIDASE_A1"/>
</dbReference>
<accession>A0A132B4E2</accession>
<feature type="signal peptide" evidence="4">
    <location>
        <begin position="1"/>
        <end position="23"/>
    </location>
</feature>
<evidence type="ECO:0000256" key="4">
    <source>
        <dbReference type="SAM" id="SignalP"/>
    </source>
</evidence>
<dbReference type="EMBL" id="KQ947443">
    <property type="protein sequence ID" value="KUJ06879.1"/>
    <property type="molecule type" value="Genomic_DNA"/>
</dbReference>
<feature type="compositionally biased region" description="Low complexity" evidence="2">
    <location>
        <begin position="739"/>
        <end position="761"/>
    </location>
</feature>
<dbReference type="CDD" id="cd05471">
    <property type="entry name" value="pepsin_like"/>
    <property type="match status" value="1"/>
</dbReference>